<dbReference type="NCBIfam" id="NF005746">
    <property type="entry name" value="PRK07570.1"/>
    <property type="match status" value="1"/>
</dbReference>
<comment type="similarity">
    <text evidence="2">Belongs to the succinate dehydrogenase/fumarate reductase iron-sulfur protein family.</text>
</comment>
<keyword evidence="10" id="KW-0560">Oxidoreductase</keyword>
<dbReference type="PANTHER" id="PTHR11921">
    <property type="entry name" value="SUCCINATE DEHYDROGENASE IRON-SULFUR PROTEIN"/>
    <property type="match status" value="1"/>
</dbReference>
<dbReference type="RefSeq" id="WP_014846073.1">
    <property type="nucleotide sequence ID" value="NZ_CAUVFS010000002.1"/>
</dbReference>
<evidence type="ECO:0000259" key="8">
    <source>
        <dbReference type="PROSITE" id="PS51379"/>
    </source>
</evidence>
<keyword evidence="11" id="KW-1185">Reference proteome</keyword>
<dbReference type="InterPro" id="IPR025192">
    <property type="entry name" value="Succ_DH/fum_Rdtase_N"/>
</dbReference>
<dbReference type="SUPFAM" id="SSF54292">
    <property type="entry name" value="2Fe-2S ferredoxin-like"/>
    <property type="match status" value="1"/>
</dbReference>
<dbReference type="InterPro" id="IPR036010">
    <property type="entry name" value="2Fe-2S_ferredoxin-like_sf"/>
</dbReference>
<dbReference type="OMA" id="AFASDCR"/>
<evidence type="ECO:0000313" key="10">
    <source>
        <dbReference type="EMBL" id="VEH69677.1"/>
    </source>
</evidence>
<dbReference type="Pfam" id="PF12838">
    <property type="entry name" value="Fer4_7"/>
    <property type="match status" value="1"/>
</dbReference>
<dbReference type="Proteomes" id="UP000677180">
    <property type="component" value="Chromosome"/>
</dbReference>
<comment type="cofactor">
    <cofactor evidence="6">
        <name>[2Fe-2S] cluster</name>
        <dbReference type="ChEBI" id="CHEBI:190135"/>
    </cofactor>
</comment>
<evidence type="ECO:0000259" key="7">
    <source>
        <dbReference type="PROSITE" id="PS51085"/>
    </source>
</evidence>
<dbReference type="GO" id="GO:0009060">
    <property type="term" value="P:aerobic respiration"/>
    <property type="evidence" value="ECO:0007669"/>
    <property type="project" value="TreeGrafter"/>
</dbReference>
<dbReference type="Proteomes" id="UP000273044">
    <property type="component" value="Chromosome"/>
</dbReference>
<dbReference type="InterPro" id="IPR017900">
    <property type="entry name" value="4Fe4S_Fe_S_CS"/>
</dbReference>
<evidence type="ECO:0000256" key="2">
    <source>
        <dbReference type="ARBA" id="ARBA00009433"/>
    </source>
</evidence>
<dbReference type="InterPro" id="IPR006058">
    <property type="entry name" value="2Fe2S_fd_BS"/>
</dbReference>
<dbReference type="OrthoDB" id="9804391at2"/>
<accession>A0A3N4D8Z6</accession>
<keyword evidence="3" id="KW-0479">Metal-binding</keyword>
<dbReference type="SUPFAM" id="SSF46548">
    <property type="entry name" value="alpha-helical ferredoxin"/>
    <property type="match status" value="1"/>
</dbReference>
<dbReference type="Pfam" id="PF13085">
    <property type="entry name" value="Fer2_3"/>
    <property type="match status" value="1"/>
</dbReference>
<dbReference type="GO" id="GO:0051537">
    <property type="term" value="F:2 iron, 2 sulfur cluster binding"/>
    <property type="evidence" value="ECO:0007669"/>
    <property type="project" value="InterPro"/>
</dbReference>
<dbReference type="GO" id="GO:0022904">
    <property type="term" value="P:respiratory electron transport chain"/>
    <property type="evidence" value="ECO:0007669"/>
    <property type="project" value="TreeGrafter"/>
</dbReference>
<feature type="domain" description="2Fe-2S ferredoxin-type" evidence="7">
    <location>
        <begin position="3"/>
        <end position="105"/>
    </location>
</feature>
<evidence type="ECO:0000256" key="5">
    <source>
        <dbReference type="ARBA" id="ARBA00023014"/>
    </source>
</evidence>
<protein>
    <submittedName>
        <fullName evidence="9 10">Fumarate reductase iron-sulfur subunit</fullName>
        <ecNumber evidence="10">1.3.99.1</ecNumber>
    </submittedName>
</protein>
<dbReference type="InterPro" id="IPR017896">
    <property type="entry name" value="4Fe4S_Fe-S-bd"/>
</dbReference>
<dbReference type="EMBL" id="LR134406">
    <property type="protein sequence ID" value="VEH69677.1"/>
    <property type="molecule type" value="Genomic_DNA"/>
</dbReference>
<evidence type="ECO:0000256" key="1">
    <source>
        <dbReference type="ARBA" id="ARBA00001927"/>
    </source>
</evidence>
<dbReference type="Gene3D" id="1.10.1060.10">
    <property type="entry name" value="Alpha-helical ferredoxin"/>
    <property type="match status" value="1"/>
</dbReference>
<feature type="domain" description="4Fe-4S ferredoxin-type" evidence="8">
    <location>
        <begin position="150"/>
        <end position="179"/>
    </location>
</feature>
<dbReference type="Gene3D" id="3.10.20.30">
    <property type="match status" value="1"/>
</dbReference>
<sequence length="248" mass="26388">MRVELEIWRQDGPTSEGRFETHVVTDATPEMSLLELLDRLNDQLAEQGLEPISFESDCREGVCGACGVTVNDVPHGPVPNTPSCRQHLRAFGGITKLRIEPLRSAAFPVVRDLVVNRAALDSIIRAGGHVDIMAGTAPDADDFLVGHEDAELALDFAACIGCGACVAACPNGAAHLFAGAKLAHLAMLPHGKVERTRRARAVVDALDASFGPCSSYGECVEVCPAGLPLTAVAAVHREGIRSFFKRRA</sequence>
<gene>
    <name evidence="10" type="primary">frdB_1</name>
    <name evidence="9" type="ORF">J5A53_10800</name>
    <name evidence="10" type="ORF">NCTC12967_00953</name>
</gene>
<dbReference type="InterPro" id="IPR012675">
    <property type="entry name" value="Beta-grasp_dom_sf"/>
</dbReference>
<dbReference type="PANTHER" id="PTHR11921:SF41">
    <property type="entry name" value="SUCCINATE DEHYDROGENASE"/>
    <property type="match status" value="1"/>
</dbReference>
<evidence type="ECO:0000256" key="6">
    <source>
        <dbReference type="ARBA" id="ARBA00034078"/>
    </source>
</evidence>
<dbReference type="InterPro" id="IPR009051">
    <property type="entry name" value="Helical_ferredxn"/>
</dbReference>
<proteinExistence type="inferred from homology"/>
<dbReference type="GO" id="GO:0016491">
    <property type="term" value="F:oxidoreductase activity"/>
    <property type="evidence" value="ECO:0007669"/>
    <property type="project" value="UniProtKB-KW"/>
</dbReference>
<dbReference type="PROSITE" id="PS00197">
    <property type="entry name" value="2FE2S_FER_1"/>
    <property type="match status" value="1"/>
</dbReference>
<evidence type="ECO:0000313" key="11">
    <source>
        <dbReference type="Proteomes" id="UP000273044"/>
    </source>
</evidence>
<dbReference type="EC" id="1.3.99.1" evidence="10"/>
<name>A0A3N4D8Z6_9ACTN</name>
<keyword evidence="4" id="KW-0408">Iron</keyword>
<organism evidence="10 11">
    <name type="scientific">Arachnia propionica</name>
    <dbReference type="NCBI Taxonomy" id="1750"/>
    <lineage>
        <taxon>Bacteria</taxon>
        <taxon>Bacillati</taxon>
        <taxon>Actinomycetota</taxon>
        <taxon>Actinomycetes</taxon>
        <taxon>Propionibacteriales</taxon>
        <taxon>Propionibacteriaceae</taxon>
        <taxon>Arachnia</taxon>
    </lineage>
</organism>
<dbReference type="EMBL" id="CP072385">
    <property type="protein sequence ID" value="QUC10283.1"/>
    <property type="molecule type" value="Genomic_DNA"/>
</dbReference>
<dbReference type="AlphaFoldDB" id="A0A3N4D8Z6"/>
<reference evidence="10 11" key="1">
    <citation type="submission" date="2018-12" db="EMBL/GenBank/DDBJ databases">
        <authorList>
            <consortium name="Pathogen Informatics"/>
        </authorList>
    </citation>
    <scope>NUCLEOTIDE SEQUENCE [LARGE SCALE GENOMIC DNA]</scope>
    <source>
        <strain evidence="10 11">NCTC12967</strain>
    </source>
</reference>
<dbReference type="InterPro" id="IPR050573">
    <property type="entry name" value="SDH/FRD_Iron-Sulfur"/>
</dbReference>
<dbReference type="PROSITE" id="PS51379">
    <property type="entry name" value="4FE4S_FER_2"/>
    <property type="match status" value="1"/>
</dbReference>
<dbReference type="GO" id="GO:0009055">
    <property type="term" value="F:electron transfer activity"/>
    <property type="evidence" value="ECO:0007669"/>
    <property type="project" value="InterPro"/>
</dbReference>
<evidence type="ECO:0000256" key="4">
    <source>
        <dbReference type="ARBA" id="ARBA00023004"/>
    </source>
</evidence>
<dbReference type="PROSITE" id="PS51085">
    <property type="entry name" value="2FE2S_FER_2"/>
    <property type="match status" value="1"/>
</dbReference>
<dbReference type="PROSITE" id="PS00198">
    <property type="entry name" value="4FE4S_FER_1"/>
    <property type="match status" value="1"/>
</dbReference>
<reference evidence="9" key="2">
    <citation type="submission" date="2021-03" db="EMBL/GenBank/DDBJ databases">
        <title>Human Oral Microbial Genomes.</title>
        <authorList>
            <person name="Johnston C.D."/>
            <person name="Chen T."/>
            <person name="Dewhirst F.E."/>
        </authorList>
    </citation>
    <scope>NUCLEOTIDE SEQUENCE</scope>
    <source>
        <strain evidence="9">F0714</strain>
    </source>
</reference>
<comment type="cofactor">
    <cofactor evidence="1">
        <name>[3Fe-4S] cluster</name>
        <dbReference type="ChEBI" id="CHEBI:21137"/>
    </cofactor>
</comment>
<evidence type="ECO:0000256" key="3">
    <source>
        <dbReference type="ARBA" id="ARBA00022723"/>
    </source>
</evidence>
<evidence type="ECO:0000313" key="9">
    <source>
        <dbReference type="EMBL" id="QUC10283.1"/>
    </source>
</evidence>
<dbReference type="GO" id="GO:0046872">
    <property type="term" value="F:metal ion binding"/>
    <property type="evidence" value="ECO:0007669"/>
    <property type="project" value="UniProtKB-KW"/>
</dbReference>
<dbReference type="GeneID" id="64406434"/>
<keyword evidence="5" id="KW-0411">Iron-sulfur</keyword>
<dbReference type="InterPro" id="IPR001041">
    <property type="entry name" value="2Fe-2S_ferredoxin-type"/>
</dbReference>